<evidence type="ECO:0000256" key="3">
    <source>
        <dbReference type="ARBA" id="ARBA00022845"/>
    </source>
</evidence>
<evidence type="ECO:0000313" key="4">
    <source>
        <dbReference type="EMBL" id="KAD3456103.1"/>
    </source>
</evidence>
<dbReference type="GO" id="GO:0044780">
    <property type="term" value="P:bacterial-type flagellum assembly"/>
    <property type="evidence" value="ECO:0007669"/>
    <property type="project" value="InterPro"/>
</dbReference>
<dbReference type="PANTHER" id="PTHR39190">
    <property type="entry name" value="FLAGELLAR ASSEMBLY FACTOR FLIW"/>
    <property type="match status" value="1"/>
</dbReference>
<evidence type="ECO:0000313" key="5">
    <source>
        <dbReference type="Proteomes" id="UP000326852"/>
    </source>
</evidence>
<dbReference type="InterPro" id="IPR003775">
    <property type="entry name" value="Flagellar_assembly_factor_FliW"/>
</dbReference>
<keyword evidence="1" id="KW-0963">Cytoplasm</keyword>
<dbReference type="InterPro" id="IPR024046">
    <property type="entry name" value="Flagellar_assmbl_FliW_dom_sf"/>
</dbReference>
<dbReference type="AlphaFoldDB" id="A0A5N6MEK9"/>
<keyword evidence="2" id="KW-1005">Bacterial flagellum biogenesis</keyword>
<dbReference type="PANTHER" id="PTHR39190:SF1">
    <property type="entry name" value="FLAGELLAR ASSEMBLY FACTOR FLIW"/>
    <property type="match status" value="1"/>
</dbReference>
<reference evidence="4 5" key="1">
    <citation type="submission" date="2019-08" db="EMBL/GenBank/DDBJ databases">
        <title>Arthrobacter sp. nov., isolated from plateau pika and Tibetan wild ass.</title>
        <authorList>
            <person name="Ge Y."/>
        </authorList>
    </citation>
    <scope>NUCLEOTIDE SEQUENCE [LARGE SCALE GENOMIC DNA]</scope>
    <source>
        <strain evidence="4 5">785</strain>
    </source>
</reference>
<accession>A0A5N6MEK9</accession>
<dbReference type="Proteomes" id="UP000326852">
    <property type="component" value="Unassembled WGS sequence"/>
</dbReference>
<keyword evidence="3" id="KW-0810">Translation regulation</keyword>
<dbReference type="Gene3D" id="2.30.290.10">
    <property type="entry name" value="BH3618-like"/>
    <property type="match status" value="1"/>
</dbReference>
<keyword evidence="4" id="KW-0969">Cilium</keyword>
<sequence length="130" mass="13668">MSTALTFLTPPPGFAPDVDFLLDDIDGANGLYALSSAATAAGTAHRLFVLDAAVYLPQYHPEITDFQRRQLGLEAPEDAVVLVVANPTLDGTTVNLLAPIVVNASTGSCAQVILENQDWPVRAPLEPVAA</sequence>
<dbReference type="RefSeq" id="WP_152273286.1">
    <property type="nucleotide sequence ID" value="NZ_VTFX01000006.1"/>
</dbReference>
<gene>
    <name evidence="4" type="ORF">GD627_15560</name>
</gene>
<keyword evidence="5" id="KW-1185">Reference proteome</keyword>
<evidence type="ECO:0000256" key="2">
    <source>
        <dbReference type="ARBA" id="ARBA00022795"/>
    </source>
</evidence>
<dbReference type="GO" id="GO:0006417">
    <property type="term" value="P:regulation of translation"/>
    <property type="evidence" value="ECO:0007669"/>
    <property type="project" value="UniProtKB-KW"/>
</dbReference>
<organism evidence="4 5">
    <name type="scientific">Arthrobacter yangruifuii</name>
    <dbReference type="NCBI Taxonomy" id="2606616"/>
    <lineage>
        <taxon>Bacteria</taxon>
        <taxon>Bacillati</taxon>
        <taxon>Actinomycetota</taxon>
        <taxon>Actinomycetes</taxon>
        <taxon>Micrococcales</taxon>
        <taxon>Micrococcaceae</taxon>
        <taxon>Arthrobacter</taxon>
    </lineage>
</organism>
<protein>
    <submittedName>
        <fullName evidence="4">Flagellar assembly protein FliW</fullName>
    </submittedName>
</protein>
<dbReference type="SUPFAM" id="SSF141457">
    <property type="entry name" value="BH3618-like"/>
    <property type="match status" value="1"/>
</dbReference>
<dbReference type="Pfam" id="PF02623">
    <property type="entry name" value="FliW"/>
    <property type="match status" value="1"/>
</dbReference>
<keyword evidence="4" id="KW-0966">Cell projection</keyword>
<proteinExistence type="predicted"/>
<name>A0A5N6MEK9_9MICC</name>
<comment type="caution">
    <text evidence="4">The sequence shown here is derived from an EMBL/GenBank/DDBJ whole genome shotgun (WGS) entry which is preliminary data.</text>
</comment>
<evidence type="ECO:0000256" key="1">
    <source>
        <dbReference type="ARBA" id="ARBA00022490"/>
    </source>
</evidence>
<dbReference type="EMBL" id="VTFX01000006">
    <property type="protein sequence ID" value="KAD3456103.1"/>
    <property type="molecule type" value="Genomic_DNA"/>
</dbReference>
<keyword evidence="4" id="KW-0282">Flagellum</keyword>